<keyword evidence="2" id="KW-1133">Transmembrane helix</keyword>
<sequence>MVSSTFQHDPPLISSPCPSSFTFSSLLSSTPTPTAVHLPPCLIPFPCPSSSTSSSTLLSSTSTPTAVRRRPPPYPSSLAFSTLVSSTLTPTPTPTPTAVHSPSSSSSFVFFPLLSSTPRPQLFTSAPLSSLTFSVVLLSFFTLPFLDVVDDVRSQRFLSAPATVSIVYGLVFRLVSFLVMNVRHGRSFGKSTKAETHVISDYHRRRLEALKKNRKLITGLSFEGREHLLNTEIAMEVDNDPAFPLPPGEEGIFLSNAGGEVDFCHELFQIPDASARR</sequence>
<evidence type="ECO:0000313" key="4">
    <source>
        <dbReference type="Proteomes" id="UP000092993"/>
    </source>
</evidence>
<feature type="region of interest" description="Disordered" evidence="1">
    <location>
        <begin position="49"/>
        <end position="73"/>
    </location>
</feature>
<feature type="transmembrane region" description="Helical" evidence="2">
    <location>
        <begin position="158"/>
        <end position="180"/>
    </location>
</feature>
<dbReference type="EMBL" id="LUGG01000024">
    <property type="protein sequence ID" value="OBZ67482.1"/>
    <property type="molecule type" value="Genomic_DNA"/>
</dbReference>
<dbReference type="Proteomes" id="UP000092993">
    <property type="component" value="Unassembled WGS sequence"/>
</dbReference>
<keyword evidence="4" id="KW-1185">Reference proteome</keyword>
<accession>A0A1C7LS00</accession>
<evidence type="ECO:0000256" key="1">
    <source>
        <dbReference type="SAM" id="MobiDB-lite"/>
    </source>
</evidence>
<evidence type="ECO:0000256" key="2">
    <source>
        <dbReference type="SAM" id="Phobius"/>
    </source>
</evidence>
<keyword evidence="2" id="KW-0812">Transmembrane</keyword>
<organism evidence="3 4">
    <name type="scientific">Grifola frondosa</name>
    <name type="common">Maitake</name>
    <name type="synonym">Polyporus frondosus</name>
    <dbReference type="NCBI Taxonomy" id="5627"/>
    <lineage>
        <taxon>Eukaryota</taxon>
        <taxon>Fungi</taxon>
        <taxon>Dikarya</taxon>
        <taxon>Basidiomycota</taxon>
        <taxon>Agaricomycotina</taxon>
        <taxon>Agaricomycetes</taxon>
        <taxon>Polyporales</taxon>
        <taxon>Grifolaceae</taxon>
        <taxon>Grifola</taxon>
    </lineage>
</organism>
<name>A0A1C7LS00_GRIFR</name>
<protein>
    <submittedName>
        <fullName evidence="3">Uncharacterized protein</fullName>
    </submittedName>
</protein>
<dbReference type="AlphaFoldDB" id="A0A1C7LS00"/>
<feature type="transmembrane region" description="Helical" evidence="2">
    <location>
        <begin position="122"/>
        <end position="146"/>
    </location>
</feature>
<comment type="caution">
    <text evidence="3">The sequence shown here is derived from an EMBL/GenBank/DDBJ whole genome shotgun (WGS) entry which is preliminary data.</text>
</comment>
<feature type="compositionally biased region" description="Low complexity" evidence="1">
    <location>
        <begin position="49"/>
        <end position="65"/>
    </location>
</feature>
<proteinExistence type="predicted"/>
<evidence type="ECO:0000313" key="3">
    <source>
        <dbReference type="EMBL" id="OBZ67482.1"/>
    </source>
</evidence>
<reference evidence="3 4" key="1">
    <citation type="submission" date="2016-03" db="EMBL/GenBank/DDBJ databases">
        <title>Whole genome sequencing of Grifola frondosa 9006-11.</title>
        <authorList>
            <person name="Min B."/>
            <person name="Park H."/>
            <person name="Kim J.-G."/>
            <person name="Cho H."/>
            <person name="Oh Y.-L."/>
            <person name="Kong W.-S."/>
            <person name="Choi I.-G."/>
        </authorList>
    </citation>
    <scope>NUCLEOTIDE SEQUENCE [LARGE SCALE GENOMIC DNA]</scope>
    <source>
        <strain evidence="3 4">9006-11</strain>
    </source>
</reference>
<gene>
    <name evidence="3" type="ORF">A0H81_12563</name>
</gene>
<keyword evidence="2" id="KW-0472">Membrane</keyword>